<keyword evidence="4" id="KW-0067">ATP-binding</keyword>
<evidence type="ECO:0000313" key="8">
    <source>
        <dbReference type="Proteomes" id="UP000006860"/>
    </source>
</evidence>
<evidence type="ECO:0000256" key="1">
    <source>
        <dbReference type="ARBA" id="ARBA00022679"/>
    </source>
</evidence>
<dbReference type="Gene3D" id="1.10.510.10">
    <property type="entry name" value="Transferase(Phosphotransferase) domain 1"/>
    <property type="match status" value="1"/>
</dbReference>
<keyword evidence="5" id="KW-0472">Membrane</keyword>
<dbReference type="SMART" id="SM00220">
    <property type="entry name" value="S_TKc"/>
    <property type="match status" value="1"/>
</dbReference>
<evidence type="ECO:0000256" key="3">
    <source>
        <dbReference type="ARBA" id="ARBA00022777"/>
    </source>
</evidence>
<feature type="transmembrane region" description="Helical" evidence="5">
    <location>
        <begin position="631"/>
        <end position="652"/>
    </location>
</feature>
<dbReference type="Proteomes" id="UP000006860">
    <property type="component" value="Chromosome"/>
</dbReference>
<evidence type="ECO:0000256" key="4">
    <source>
        <dbReference type="ARBA" id="ARBA00022840"/>
    </source>
</evidence>
<dbReference type="PANTHER" id="PTHR24348">
    <property type="entry name" value="SERINE/THREONINE-PROTEIN KINASE UNC-51-RELATED"/>
    <property type="match status" value="1"/>
</dbReference>
<dbReference type="HOGENOM" id="CLU_404317_0_0_0"/>
<keyword evidence="7" id="KW-0723">Serine/threonine-protein kinase</keyword>
<evidence type="ECO:0000313" key="7">
    <source>
        <dbReference type="EMBL" id="ADY62008.1"/>
    </source>
</evidence>
<dbReference type="PANTHER" id="PTHR24348:SF22">
    <property type="entry name" value="NON-SPECIFIC SERINE_THREONINE PROTEIN KINASE"/>
    <property type="match status" value="1"/>
</dbReference>
<dbReference type="InterPro" id="IPR011009">
    <property type="entry name" value="Kinase-like_dom_sf"/>
</dbReference>
<dbReference type="SUPFAM" id="SSF56112">
    <property type="entry name" value="Protein kinase-like (PK-like)"/>
    <property type="match status" value="1"/>
</dbReference>
<feature type="domain" description="Protein kinase" evidence="6">
    <location>
        <begin position="15"/>
        <end position="259"/>
    </location>
</feature>
<organism evidence="7 8">
    <name type="scientific">Rubinisphaera brasiliensis (strain ATCC 49424 / DSM 5305 / JCM 21570 / IAM 15109 / NBRC 103401 / IFAM 1448)</name>
    <name type="common">Planctomyces brasiliensis</name>
    <dbReference type="NCBI Taxonomy" id="756272"/>
    <lineage>
        <taxon>Bacteria</taxon>
        <taxon>Pseudomonadati</taxon>
        <taxon>Planctomycetota</taxon>
        <taxon>Planctomycetia</taxon>
        <taxon>Planctomycetales</taxon>
        <taxon>Planctomycetaceae</taxon>
        <taxon>Rubinisphaera</taxon>
    </lineage>
</organism>
<dbReference type="Pfam" id="PF00069">
    <property type="entry name" value="Pkinase"/>
    <property type="match status" value="1"/>
</dbReference>
<dbReference type="KEGG" id="pbs:Plabr_4436"/>
<keyword evidence="8" id="KW-1185">Reference proteome</keyword>
<feature type="transmembrane region" description="Helical" evidence="5">
    <location>
        <begin position="346"/>
        <end position="363"/>
    </location>
</feature>
<dbReference type="eggNOG" id="COG0515">
    <property type="taxonomic scope" value="Bacteria"/>
</dbReference>
<accession>F0SLA2</accession>
<dbReference type="InterPro" id="IPR000719">
    <property type="entry name" value="Prot_kinase_dom"/>
</dbReference>
<dbReference type="PROSITE" id="PS50011">
    <property type="entry name" value="PROTEIN_KINASE_DOM"/>
    <property type="match status" value="1"/>
</dbReference>
<dbReference type="AlphaFoldDB" id="F0SLA2"/>
<feature type="transmembrane region" description="Helical" evidence="5">
    <location>
        <begin position="450"/>
        <end position="470"/>
    </location>
</feature>
<dbReference type="STRING" id="756272.Plabr_4436"/>
<dbReference type="InterPro" id="IPR008271">
    <property type="entry name" value="Ser/Thr_kinase_AS"/>
</dbReference>
<dbReference type="GO" id="GO:0005776">
    <property type="term" value="C:autophagosome"/>
    <property type="evidence" value="ECO:0007669"/>
    <property type="project" value="TreeGrafter"/>
</dbReference>
<proteinExistence type="predicted"/>
<dbReference type="PROSITE" id="PS00108">
    <property type="entry name" value="PROTEIN_KINASE_ST"/>
    <property type="match status" value="1"/>
</dbReference>
<dbReference type="GO" id="GO:0000407">
    <property type="term" value="C:phagophore assembly site"/>
    <property type="evidence" value="ECO:0007669"/>
    <property type="project" value="TreeGrafter"/>
</dbReference>
<keyword evidence="2" id="KW-0547">Nucleotide-binding</keyword>
<keyword evidence="5" id="KW-1133">Transmembrane helix</keyword>
<gene>
    <name evidence="7" type="ordered locus">Plabr_4436</name>
</gene>
<dbReference type="GO" id="GO:0004693">
    <property type="term" value="F:cyclin-dependent protein serine/threonine kinase activity"/>
    <property type="evidence" value="ECO:0007669"/>
    <property type="project" value="UniProtKB-EC"/>
</dbReference>
<feature type="transmembrane region" description="Helical" evidence="5">
    <location>
        <begin position="406"/>
        <end position="430"/>
    </location>
</feature>
<evidence type="ECO:0000256" key="5">
    <source>
        <dbReference type="SAM" id="Phobius"/>
    </source>
</evidence>
<keyword evidence="1 7" id="KW-0808">Transferase</keyword>
<dbReference type="EC" id="2.7.11.22" evidence="7"/>
<dbReference type="CDD" id="cd14014">
    <property type="entry name" value="STKc_PknB_like"/>
    <property type="match status" value="1"/>
</dbReference>
<keyword evidence="3 7" id="KW-0418">Kinase</keyword>
<dbReference type="InterPro" id="IPR045269">
    <property type="entry name" value="Atg1-like"/>
</dbReference>
<dbReference type="GO" id="GO:0005829">
    <property type="term" value="C:cytosol"/>
    <property type="evidence" value="ECO:0007669"/>
    <property type="project" value="TreeGrafter"/>
</dbReference>
<evidence type="ECO:0000256" key="2">
    <source>
        <dbReference type="ARBA" id="ARBA00022741"/>
    </source>
</evidence>
<dbReference type="EMBL" id="CP002546">
    <property type="protein sequence ID" value="ADY62008.1"/>
    <property type="molecule type" value="Genomic_DNA"/>
</dbReference>
<evidence type="ECO:0000259" key="6">
    <source>
        <dbReference type="PROSITE" id="PS50011"/>
    </source>
</evidence>
<keyword evidence="5" id="KW-0812">Transmembrane</keyword>
<dbReference type="OrthoDB" id="6111975at2"/>
<feature type="transmembrane region" description="Helical" evidence="5">
    <location>
        <begin position="482"/>
        <end position="503"/>
    </location>
</feature>
<dbReference type="GO" id="GO:0005524">
    <property type="term" value="F:ATP binding"/>
    <property type="evidence" value="ECO:0007669"/>
    <property type="project" value="UniProtKB-KW"/>
</dbReference>
<feature type="transmembrane region" description="Helical" evidence="5">
    <location>
        <begin position="599"/>
        <end position="619"/>
    </location>
</feature>
<name>F0SLA2_RUBBR</name>
<protein>
    <submittedName>
        <fullName evidence="7">Serine/threonine protein kinase</fullName>
        <ecNumber evidence="7">2.7.11.22</ecNumber>
    </submittedName>
</protein>
<dbReference type="GO" id="GO:0016020">
    <property type="term" value="C:membrane"/>
    <property type="evidence" value="ECO:0007669"/>
    <property type="project" value="TreeGrafter"/>
</dbReference>
<dbReference type="RefSeq" id="WP_013630713.1">
    <property type="nucleotide sequence ID" value="NC_015174.1"/>
</dbReference>
<sequence>MKFTFASGDQPLDGYTIKRTIHRGGFGEVYYAETDAGKQVALKLLHENCDIELRGVSQCLNLKHRNLVTIFDIKQDADGDHWVVMEYISGETLADVIRRHPHGMPEGLVHNLLPQILDGLTFLHDRSLVHRDLKPANIFVEGDTIKIGDVGLSKFIGPSKRSAQTQSVGTVHYMAPEIAKGDYGRGVDIYAVGVILFEMLTGRVPFDGESTGEILMKHLTQPPDVSGVDEKYRNVLKTALAKEERQRFATADELNNSFHAAAASNKKWAHAAAAPEPIDWGPDAATEQAAANRAAKKQPKWAACSPKGEKPIGKCCGPPDGSWLWLAAMVGILIFAVRGLHRMPTWISIILFGASLAAAWYCHRRFRAGDSPRPAVPPPVPSAAYRPARPKQSTAVKFVRSPRARLAGGLQSIAAAPIVIGLIVATILFFSRDFFSSVWIQNGIDPAHVGFFLVSTTVAAWAILILTQLFPRKRREPSGRRFAWLGTGILAGAAAFGCSNWFLVQFPPYLFGEHSAGLVSAIGRHQLATTKPTGVTWPDATWHSWDGLEIENQQVLPAMAHAEVEPVLYQPHEDAVKQTVYASEESTGPVAQLLPTETYAPTLFGYAVFFGTLFSLRNWDKLTSYRRPYRFQWGSVALTAMLAYVICCVFTFPTVWGMTWAAAITAAVQLSAPCESR</sequence>
<reference evidence="8" key="1">
    <citation type="submission" date="2011-02" db="EMBL/GenBank/DDBJ databases">
        <title>The complete genome of Planctomyces brasiliensis DSM 5305.</title>
        <authorList>
            <person name="Lucas S."/>
            <person name="Copeland A."/>
            <person name="Lapidus A."/>
            <person name="Bruce D."/>
            <person name="Goodwin L."/>
            <person name="Pitluck S."/>
            <person name="Kyrpides N."/>
            <person name="Mavromatis K."/>
            <person name="Pagani I."/>
            <person name="Ivanova N."/>
            <person name="Ovchinnikova G."/>
            <person name="Lu M."/>
            <person name="Detter J.C."/>
            <person name="Han C."/>
            <person name="Land M."/>
            <person name="Hauser L."/>
            <person name="Markowitz V."/>
            <person name="Cheng J.-F."/>
            <person name="Hugenholtz P."/>
            <person name="Woyke T."/>
            <person name="Wu D."/>
            <person name="Tindall B."/>
            <person name="Pomrenke H.G."/>
            <person name="Brambilla E."/>
            <person name="Klenk H.-P."/>
            <person name="Eisen J.A."/>
        </authorList>
    </citation>
    <scope>NUCLEOTIDE SEQUENCE [LARGE SCALE GENOMIC DNA]</scope>
    <source>
        <strain evidence="8">ATCC 49424 / DSM 5305 / JCM 21570 / NBRC 103401 / IFAM 1448</strain>
    </source>
</reference>